<dbReference type="CDD" id="cd03230">
    <property type="entry name" value="ABC_DR_subfamily_A"/>
    <property type="match status" value="1"/>
</dbReference>
<dbReference type="PROSITE" id="PS50893">
    <property type="entry name" value="ABC_TRANSPORTER_2"/>
    <property type="match status" value="1"/>
</dbReference>
<dbReference type="RefSeq" id="WP_087018750.1">
    <property type="nucleotide sequence ID" value="NZ_CP178353.1"/>
</dbReference>
<sequence length="295" mass="33131">MSIIDVNGLTCDYGRGRGVFDLHFTVEPGEVFGFLGPNASGKTTTIRHLMGFVKPASGTCQIEGRDCFESAAVIQETLGYLPGDISLFSDMSGKAFLSFMAKYRGMKTLGRTKELIDRFELDVRQPIRRMSKGAKQKLALVCAFMHDPSILILDEPTASLDLLMQHAFIDLILEEKKKGKTILMSSHRFSEVEKTCDRIGILKNGRLETVSSLDELRRTERRVYIVTLENEEAAHALQHENISVIEAEGRMLKIAVYRDLRSLLSILVNYPVMTLDNAGQSLEEIFLHYYGGEDE</sequence>
<dbReference type="Pfam" id="PF00005">
    <property type="entry name" value="ABC_tran"/>
    <property type="match status" value="1"/>
</dbReference>
<evidence type="ECO:0000259" key="5">
    <source>
        <dbReference type="PROSITE" id="PS50893"/>
    </source>
</evidence>
<dbReference type="PANTHER" id="PTHR43335:SF4">
    <property type="entry name" value="ABC TRANSPORTER, ATP-BINDING PROTEIN"/>
    <property type="match status" value="1"/>
</dbReference>
<dbReference type="OrthoDB" id="9804819at2"/>
<dbReference type="SUPFAM" id="SSF52540">
    <property type="entry name" value="P-loop containing nucleoside triphosphate hydrolases"/>
    <property type="match status" value="1"/>
</dbReference>
<evidence type="ECO:0000256" key="2">
    <source>
        <dbReference type="ARBA" id="ARBA00022448"/>
    </source>
</evidence>
<dbReference type="SMART" id="SM00382">
    <property type="entry name" value="AAA"/>
    <property type="match status" value="1"/>
</dbReference>
<dbReference type="GO" id="GO:0005524">
    <property type="term" value="F:ATP binding"/>
    <property type="evidence" value="ECO:0007669"/>
    <property type="project" value="UniProtKB-KW"/>
</dbReference>
<reference evidence="6 7" key="1">
    <citation type="submission" date="2017-05" db="EMBL/GenBank/DDBJ databases">
        <title>Butyricicoccus porcorum sp. nov. a butyrate-producing bacterium from the swine intestinal tract.</title>
        <authorList>
            <person name="Trachsel J."/>
            <person name="Humphrey S."/>
            <person name="Allen H.K."/>
        </authorList>
    </citation>
    <scope>NUCLEOTIDE SEQUENCE [LARGE SCALE GENOMIC DNA]</scope>
    <source>
        <strain evidence="6">BB10</strain>
    </source>
</reference>
<keyword evidence="4 6" id="KW-0067">ATP-binding</keyword>
<evidence type="ECO:0000256" key="3">
    <source>
        <dbReference type="ARBA" id="ARBA00022741"/>
    </source>
</evidence>
<dbReference type="GO" id="GO:0016887">
    <property type="term" value="F:ATP hydrolysis activity"/>
    <property type="evidence" value="ECO:0007669"/>
    <property type="project" value="InterPro"/>
</dbReference>
<dbReference type="Gene3D" id="3.40.50.300">
    <property type="entry name" value="P-loop containing nucleotide triphosphate hydrolases"/>
    <property type="match status" value="1"/>
</dbReference>
<dbReference type="PANTHER" id="PTHR43335">
    <property type="entry name" value="ABC TRANSPORTER, ATP-BINDING PROTEIN"/>
    <property type="match status" value="1"/>
</dbReference>
<keyword evidence="7" id="KW-1185">Reference proteome</keyword>
<dbReference type="EMBL" id="NHOC01000005">
    <property type="protein sequence ID" value="OUM20390.1"/>
    <property type="molecule type" value="Genomic_DNA"/>
</dbReference>
<dbReference type="InterPro" id="IPR003439">
    <property type="entry name" value="ABC_transporter-like_ATP-bd"/>
</dbReference>
<comment type="caution">
    <text evidence="6">The sequence shown here is derived from an EMBL/GenBank/DDBJ whole genome shotgun (WGS) entry which is preliminary data.</text>
</comment>
<dbReference type="InterPro" id="IPR003593">
    <property type="entry name" value="AAA+_ATPase"/>
</dbReference>
<dbReference type="InterPro" id="IPR027417">
    <property type="entry name" value="P-loop_NTPase"/>
</dbReference>
<evidence type="ECO:0000256" key="4">
    <source>
        <dbReference type="ARBA" id="ARBA00022840"/>
    </source>
</evidence>
<evidence type="ECO:0000313" key="7">
    <source>
        <dbReference type="Proteomes" id="UP000194903"/>
    </source>
</evidence>
<keyword evidence="3" id="KW-0547">Nucleotide-binding</keyword>
<dbReference type="AlphaFoldDB" id="A0A252F424"/>
<evidence type="ECO:0000256" key="1">
    <source>
        <dbReference type="ARBA" id="ARBA00005417"/>
    </source>
</evidence>
<accession>A0A252F424</accession>
<comment type="similarity">
    <text evidence="1">Belongs to the ABC transporter superfamily.</text>
</comment>
<gene>
    <name evidence="6" type="ORF">CBW42_06000</name>
</gene>
<protein>
    <submittedName>
        <fullName evidence="6">ABC transporter ATP-binding protein</fullName>
    </submittedName>
</protein>
<evidence type="ECO:0000313" key="6">
    <source>
        <dbReference type="EMBL" id="OUM20390.1"/>
    </source>
</evidence>
<proteinExistence type="inferred from homology"/>
<name>A0A252F424_9FIRM</name>
<feature type="domain" description="ABC transporter" evidence="5">
    <location>
        <begin position="1"/>
        <end position="229"/>
    </location>
</feature>
<dbReference type="Proteomes" id="UP000194903">
    <property type="component" value="Unassembled WGS sequence"/>
</dbReference>
<keyword evidence="2" id="KW-0813">Transport</keyword>
<organism evidence="6 7">
    <name type="scientific">Butyricicoccus porcorum</name>
    <dbReference type="NCBI Taxonomy" id="1945634"/>
    <lineage>
        <taxon>Bacteria</taxon>
        <taxon>Bacillati</taxon>
        <taxon>Bacillota</taxon>
        <taxon>Clostridia</taxon>
        <taxon>Eubacteriales</taxon>
        <taxon>Butyricicoccaceae</taxon>
        <taxon>Butyricicoccus</taxon>
    </lineage>
</organism>